<proteinExistence type="predicted"/>
<sequence>MGKRRVGRERRWEGDEMGGRGDGRERRWEGEEMGGRKDERERRWEGEEMGGRGDGRENRRAWCGGCVEQVMLEALSGGHRKSSKVAVEVGVKIRMEKVRWEEGGWQGVQPSMFLGSDLSPVVVATINHGGEGRWTGQAVST</sequence>
<gene>
    <name evidence="2" type="ORF">RRG08_004102</name>
</gene>
<accession>A0AAE1D595</accession>
<protein>
    <submittedName>
        <fullName evidence="2">Uncharacterized protein</fullName>
    </submittedName>
</protein>
<dbReference type="Proteomes" id="UP001283361">
    <property type="component" value="Unassembled WGS sequence"/>
</dbReference>
<comment type="caution">
    <text evidence="2">The sequence shown here is derived from an EMBL/GenBank/DDBJ whole genome shotgun (WGS) entry which is preliminary data.</text>
</comment>
<dbReference type="AlphaFoldDB" id="A0AAE1D595"/>
<feature type="region of interest" description="Disordered" evidence="1">
    <location>
        <begin position="1"/>
        <end position="59"/>
    </location>
</feature>
<evidence type="ECO:0000256" key="1">
    <source>
        <dbReference type="SAM" id="MobiDB-lite"/>
    </source>
</evidence>
<reference evidence="2" key="1">
    <citation type="journal article" date="2023" name="G3 (Bethesda)">
        <title>A reference genome for the long-term kleptoplast-retaining sea slug Elysia crispata morphotype clarki.</title>
        <authorList>
            <person name="Eastman K.E."/>
            <person name="Pendleton A.L."/>
            <person name="Shaikh M.A."/>
            <person name="Suttiyut T."/>
            <person name="Ogas R."/>
            <person name="Tomko P."/>
            <person name="Gavelis G."/>
            <person name="Widhalm J.R."/>
            <person name="Wisecaver J.H."/>
        </authorList>
    </citation>
    <scope>NUCLEOTIDE SEQUENCE</scope>
    <source>
        <strain evidence="2">ECLA1</strain>
    </source>
</reference>
<evidence type="ECO:0000313" key="3">
    <source>
        <dbReference type="Proteomes" id="UP001283361"/>
    </source>
</evidence>
<dbReference type="EMBL" id="JAWDGP010005437">
    <property type="protein sequence ID" value="KAK3756958.1"/>
    <property type="molecule type" value="Genomic_DNA"/>
</dbReference>
<feature type="compositionally biased region" description="Basic and acidic residues" evidence="1">
    <location>
        <begin position="9"/>
        <end position="59"/>
    </location>
</feature>
<evidence type="ECO:0000313" key="2">
    <source>
        <dbReference type="EMBL" id="KAK3756958.1"/>
    </source>
</evidence>
<name>A0AAE1D595_9GAST</name>
<keyword evidence="3" id="KW-1185">Reference proteome</keyword>
<organism evidence="2 3">
    <name type="scientific">Elysia crispata</name>
    <name type="common">lettuce slug</name>
    <dbReference type="NCBI Taxonomy" id="231223"/>
    <lineage>
        <taxon>Eukaryota</taxon>
        <taxon>Metazoa</taxon>
        <taxon>Spiralia</taxon>
        <taxon>Lophotrochozoa</taxon>
        <taxon>Mollusca</taxon>
        <taxon>Gastropoda</taxon>
        <taxon>Heterobranchia</taxon>
        <taxon>Euthyneura</taxon>
        <taxon>Panpulmonata</taxon>
        <taxon>Sacoglossa</taxon>
        <taxon>Placobranchoidea</taxon>
        <taxon>Plakobranchidae</taxon>
        <taxon>Elysia</taxon>
    </lineage>
</organism>